<dbReference type="RefSeq" id="WP_139039107.1">
    <property type="nucleotide sequence ID" value="NZ_VDDA01000021.1"/>
</dbReference>
<name>A0A5C4L9F7_9HYPH</name>
<gene>
    <name evidence="2" type="ORF">FF100_28305</name>
</gene>
<feature type="domain" description="DUF7831" evidence="1">
    <location>
        <begin position="5"/>
        <end position="118"/>
    </location>
</feature>
<organism evidence="2 3">
    <name type="scientific">Methylobacterium terricola</name>
    <dbReference type="NCBI Taxonomy" id="2583531"/>
    <lineage>
        <taxon>Bacteria</taxon>
        <taxon>Pseudomonadati</taxon>
        <taxon>Pseudomonadota</taxon>
        <taxon>Alphaproteobacteria</taxon>
        <taxon>Hyphomicrobiales</taxon>
        <taxon>Methylobacteriaceae</taxon>
        <taxon>Methylobacterium</taxon>
    </lineage>
</organism>
<evidence type="ECO:0000313" key="2">
    <source>
        <dbReference type="EMBL" id="TNC08749.1"/>
    </source>
</evidence>
<accession>A0A5C4L9F7</accession>
<dbReference type="Pfam" id="PF25176">
    <property type="entry name" value="DUF7831"/>
    <property type="match status" value="1"/>
</dbReference>
<dbReference type="Proteomes" id="UP000305267">
    <property type="component" value="Unassembled WGS sequence"/>
</dbReference>
<keyword evidence="3" id="KW-1185">Reference proteome</keyword>
<sequence>MPIRRETYITRQMLQNEPDTLFVFSDTLIGKGSDGHAQEMRGEPNAVGIPTKKLPTMDPSAFFVDGDEGFFLLAAEPPFRRLTTHLQAGGIVVWPAAGIGTGAADLQTRAPIIWARLERAREILFAWQ</sequence>
<dbReference type="InterPro" id="IPR057153">
    <property type="entry name" value="DUF7831"/>
</dbReference>
<comment type="caution">
    <text evidence="2">The sequence shown here is derived from an EMBL/GenBank/DDBJ whole genome shotgun (WGS) entry which is preliminary data.</text>
</comment>
<dbReference type="AlphaFoldDB" id="A0A5C4L9F7"/>
<dbReference type="OrthoDB" id="7999122at2"/>
<proteinExistence type="predicted"/>
<evidence type="ECO:0000259" key="1">
    <source>
        <dbReference type="Pfam" id="PF25176"/>
    </source>
</evidence>
<reference evidence="2 3" key="1">
    <citation type="submission" date="2019-06" db="EMBL/GenBank/DDBJ databases">
        <title>Genome of Methylobacterium sp. 17Sr1-39.</title>
        <authorList>
            <person name="Seo T."/>
        </authorList>
    </citation>
    <scope>NUCLEOTIDE SEQUENCE [LARGE SCALE GENOMIC DNA]</scope>
    <source>
        <strain evidence="2 3">17Sr1-39</strain>
    </source>
</reference>
<evidence type="ECO:0000313" key="3">
    <source>
        <dbReference type="Proteomes" id="UP000305267"/>
    </source>
</evidence>
<protein>
    <recommendedName>
        <fullName evidence="1">DUF7831 domain-containing protein</fullName>
    </recommendedName>
</protein>
<dbReference type="EMBL" id="VDDA01000021">
    <property type="protein sequence ID" value="TNC08749.1"/>
    <property type="molecule type" value="Genomic_DNA"/>
</dbReference>